<dbReference type="Proteomes" id="UP001057402">
    <property type="component" value="Chromosome 4"/>
</dbReference>
<evidence type="ECO:0000313" key="1">
    <source>
        <dbReference type="EMBL" id="KAI4375104.1"/>
    </source>
</evidence>
<keyword evidence="2" id="KW-1185">Reference proteome</keyword>
<proteinExistence type="predicted"/>
<reference evidence="2" key="1">
    <citation type="journal article" date="2023" name="Front. Plant Sci.">
        <title>Chromosomal-level genome assembly of Melastoma candidum provides insights into trichome evolution.</title>
        <authorList>
            <person name="Zhong Y."/>
            <person name="Wu W."/>
            <person name="Sun C."/>
            <person name="Zou P."/>
            <person name="Liu Y."/>
            <person name="Dai S."/>
            <person name="Zhou R."/>
        </authorList>
    </citation>
    <scope>NUCLEOTIDE SEQUENCE [LARGE SCALE GENOMIC DNA]</scope>
</reference>
<sequence length="505" mass="55193">MVVRDKRVVVHGGWSFVKKFKTCSTSRLPYLKHFLLPIYSPSQIFTTTAMGLLPLLLLLLISSSAVVGDLPPFSCDPSFEPTRSLPFCQTSLPIDARSRDLVSRLTLDEKISQLGNAAPSIPRLGIPAYEWWSESLHGVSSVGRGVYLNMTIMGATSFPQVILAAASFDEDIWYRIGRAIGTEARAVYNAGQAAGMTFWAPNINVFRDPRWGRGQETPGEDPTVAGRYAVAYVRGIQGYSEDGGRRPRGGRLQASACCKHFTAYDLDNWKGINRFVFDAQVTAQDMADTYQPPFQKCVQDGEASSIMCAYNRINGIPSCANYGLLSGTARGKWGFHGYVTSDCDAVSIMYEDQGYAKTPEDAVAASLKAGMDIDCGPYVQKHGKSAIEKEMLPEAEIDRALRNLFSVRMRLGHFDGDPRNLPYGNFGADQVCSEAHLDLAQEAASRGIVLLKNDGNRLPLQKTSTSSLAVIGPSANSSWILIGNYAGPPCKNITILQALQRYAVI</sequence>
<accession>A0ACB9R8B0</accession>
<evidence type="ECO:0000313" key="2">
    <source>
        <dbReference type="Proteomes" id="UP001057402"/>
    </source>
</evidence>
<protein>
    <submittedName>
        <fullName evidence="1">Uncharacterized protein</fullName>
    </submittedName>
</protein>
<comment type="caution">
    <text evidence="1">The sequence shown here is derived from an EMBL/GenBank/DDBJ whole genome shotgun (WGS) entry which is preliminary data.</text>
</comment>
<organism evidence="1 2">
    <name type="scientific">Melastoma candidum</name>
    <dbReference type="NCBI Taxonomy" id="119954"/>
    <lineage>
        <taxon>Eukaryota</taxon>
        <taxon>Viridiplantae</taxon>
        <taxon>Streptophyta</taxon>
        <taxon>Embryophyta</taxon>
        <taxon>Tracheophyta</taxon>
        <taxon>Spermatophyta</taxon>
        <taxon>Magnoliopsida</taxon>
        <taxon>eudicotyledons</taxon>
        <taxon>Gunneridae</taxon>
        <taxon>Pentapetalae</taxon>
        <taxon>rosids</taxon>
        <taxon>malvids</taxon>
        <taxon>Myrtales</taxon>
        <taxon>Melastomataceae</taxon>
        <taxon>Melastomatoideae</taxon>
        <taxon>Melastomateae</taxon>
        <taxon>Melastoma</taxon>
    </lineage>
</organism>
<name>A0ACB9R8B0_9MYRT</name>
<gene>
    <name evidence="1" type="ORF">MLD38_013014</name>
</gene>
<dbReference type="EMBL" id="CM042883">
    <property type="protein sequence ID" value="KAI4375104.1"/>
    <property type="molecule type" value="Genomic_DNA"/>
</dbReference>